<dbReference type="HOGENOM" id="CLU_2067830_0_0_2"/>
<gene>
    <name evidence="1" type="ordered locus">Mfer_0305</name>
</gene>
<dbReference type="Proteomes" id="UP000002315">
    <property type="component" value="Chromosome"/>
</dbReference>
<evidence type="ECO:0008006" key="3">
    <source>
        <dbReference type="Google" id="ProtNLM"/>
    </source>
</evidence>
<dbReference type="KEGG" id="mfv:Mfer_0305"/>
<name>E3GXS6_METFV</name>
<organism evidence="1 2">
    <name type="scientific">Methanothermus fervidus (strain ATCC 43054 / DSM 2088 / JCM 10308 / V24 S)</name>
    <dbReference type="NCBI Taxonomy" id="523846"/>
    <lineage>
        <taxon>Archaea</taxon>
        <taxon>Methanobacteriati</taxon>
        <taxon>Methanobacteriota</taxon>
        <taxon>Methanomada group</taxon>
        <taxon>Methanobacteria</taxon>
        <taxon>Methanobacteriales</taxon>
        <taxon>Methanothermaceae</taxon>
        <taxon>Methanothermus</taxon>
    </lineage>
</organism>
<dbReference type="EMBL" id="CP002278">
    <property type="protein sequence ID" value="ADP77108.1"/>
    <property type="molecule type" value="Genomic_DNA"/>
</dbReference>
<dbReference type="STRING" id="523846.Mfer_0305"/>
<proteinExistence type="predicted"/>
<dbReference type="AlphaFoldDB" id="E3GXS6"/>
<evidence type="ECO:0000313" key="2">
    <source>
        <dbReference type="Proteomes" id="UP000002315"/>
    </source>
</evidence>
<dbReference type="Gene3D" id="3.30.110.150">
    <property type="entry name" value="SepF-like protein"/>
    <property type="match status" value="1"/>
</dbReference>
<evidence type="ECO:0000313" key="1">
    <source>
        <dbReference type="EMBL" id="ADP77108.1"/>
    </source>
</evidence>
<reference evidence="1 2" key="1">
    <citation type="journal article" date="2010" name="Stand. Genomic Sci.">
        <title>Complete genome sequence of Methanothermus fervidus type strain (V24S).</title>
        <authorList>
            <person name="Anderson I."/>
            <person name="Djao O.D."/>
            <person name="Misra M."/>
            <person name="Chertkov O."/>
            <person name="Nolan M."/>
            <person name="Lucas S."/>
            <person name="Lapidus A."/>
            <person name="Del Rio T.G."/>
            <person name="Tice H."/>
            <person name="Cheng J.F."/>
            <person name="Tapia R."/>
            <person name="Han C."/>
            <person name="Goodwin L."/>
            <person name="Pitluck S."/>
            <person name="Liolios K."/>
            <person name="Ivanova N."/>
            <person name="Mavromatis K."/>
            <person name="Mikhailova N."/>
            <person name="Pati A."/>
            <person name="Brambilla E."/>
            <person name="Chen A."/>
            <person name="Palaniappan K."/>
            <person name="Land M."/>
            <person name="Hauser L."/>
            <person name="Chang Y.J."/>
            <person name="Jeffries C.D."/>
            <person name="Sikorski J."/>
            <person name="Spring S."/>
            <person name="Rohde M."/>
            <person name="Eichinger K."/>
            <person name="Huber H."/>
            <person name="Wirth R."/>
            <person name="Goker M."/>
            <person name="Detter J.C."/>
            <person name="Woyke T."/>
            <person name="Bristow J."/>
            <person name="Eisen J.A."/>
            <person name="Markowitz V."/>
            <person name="Hugenholtz P."/>
            <person name="Klenk H.P."/>
            <person name="Kyrpides N.C."/>
        </authorList>
    </citation>
    <scope>NUCLEOTIDE SEQUENCE [LARGE SCALE GENOMIC DNA]</scope>
    <source>
        <strain evidence="2">ATCC 43054 / DSM 2088 / JCM 10308 / V24 S</strain>
    </source>
</reference>
<dbReference type="InterPro" id="IPR038594">
    <property type="entry name" value="SepF-like_sf"/>
</dbReference>
<accession>E3GXS6</accession>
<sequence>MKKLIDTFKKNLGLNEEITEKEVIVPEHEPYKIILSKITTAEELDELIDELIDGNTLILNLDYLEKNFPEDVEKVGEKIKEIKKELDIETILLCKNEKVLMITPPEIKIVKKSSPGV</sequence>
<protein>
    <recommendedName>
        <fullName evidence="3">Cell division protein SepF</fullName>
    </recommendedName>
</protein>
<dbReference type="InterPro" id="IPR007561">
    <property type="entry name" value="Cell_div_SepF/SepF-rel"/>
</dbReference>
<dbReference type="Pfam" id="PF04472">
    <property type="entry name" value="SepF"/>
    <property type="match status" value="1"/>
</dbReference>
<keyword evidence="2" id="KW-1185">Reference proteome</keyword>